<accession>A0AAV4C105</accession>
<evidence type="ECO:0000313" key="2">
    <source>
        <dbReference type="EMBL" id="GFO24947.1"/>
    </source>
</evidence>
<keyword evidence="1" id="KW-0472">Membrane</keyword>
<reference evidence="2 3" key="1">
    <citation type="journal article" date="2021" name="Elife">
        <title>Chloroplast acquisition without the gene transfer in kleptoplastic sea slugs, Plakobranchus ocellatus.</title>
        <authorList>
            <person name="Maeda T."/>
            <person name="Takahashi S."/>
            <person name="Yoshida T."/>
            <person name="Shimamura S."/>
            <person name="Takaki Y."/>
            <person name="Nagai Y."/>
            <person name="Toyoda A."/>
            <person name="Suzuki Y."/>
            <person name="Arimoto A."/>
            <person name="Ishii H."/>
            <person name="Satoh N."/>
            <person name="Nishiyama T."/>
            <person name="Hasebe M."/>
            <person name="Maruyama T."/>
            <person name="Minagawa J."/>
            <person name="Obokata J."/>
            <person name="Shigenobu S."/>
        </authorList>
    </citation>
    <scope>NUCLEOTIDE SEQUENCE [LARGE SCALE GENOMIC DNA]</scope>
</reference>
<sequence length="131" mass="15223">MKVVSWKATKSTESRVFWSFGALHQFEDERCKLPLSLMKTARHVSVSLFPWLVVTALYIKSCVYCIARRRIMRSIFCRNTHGALSCRCRISFRDIEANSVKLTVATSRHSNNTCRTDCFLSLHRRHPVIED</sequence>
<gene>
    <name evidence="2" type="ORF">PoB_005145200</name>
</gene>
<protein>
    <submittedName>
        <fullName evidence="2">Uncharacterized protein</fullName>
    </submittedName>
</protein>
<feature type="transmembrane region" description="Helical" evidence="1">
    <location>
        <begin position="48"/>
        <end position="67"/>
    </location>
</feature>
<comment type="caution">
    <text evidence="2">The sequence shown here is derived from an EMBL/GenBank/DDBJ whole genome shotgun (WGS) entry which is preliminary data.</text>
</comment>
<evidence type="ECO:0000256" key="1">
    <source>
        <dbReference type="SAM" id="Phobius"/>
    </source>
</evidence>
<keyword evidence="1" id="KW-0812">Transmembrane</keyword>
<keyword evidence="1" id="KW-1133">Transmembrane helix</keyword>
<dbReference type="Proteomes" id="UP000735302">
    <property type="component" value="Unassembled WGS sequence"/>
</dbReference>
<dbReference type="AlphaFoldDB" id="A0AAV4C105"/>
<proteinExistence type="predicted"/>
<organism evidence="2 3">
    <name type="scientific">Plakobranchus ocellatus</name>
    <dbReference type="NCBI Taxonomy" id="259542"/>
    <lineage>
        <taxon>Eukaryota</taxon>
        <taxon>Metazoa</taxon>
        <taxon>Spiralia</taxon>
        <taxon>Lophotrochozoa</taxon>
        <taxon>Mollusca</taxon>
        <taxon>Gastropoda</taxon>
        <taxon>Heterobranchia</taxon>
        <taxon>Euthyneura</taxon>
        <taxon>Panpulmonata</taxon>
        <taxon>Sacoglossa</taxon>
        <taxon>Placobranchoidea</taxon>
        <taxon>Plakobranchidae</taxon>
        <taxon>Plakobranchus</taxon>
    </lineage>
</organism>
<dbReference type="EMBL" id="BLXT01005681">
    <property type="protein sequence ID" value="GFO24947.1"/>
    <property type="molecule type" value="Genomic_DNA"/>
</dbReference>
<evidence type="ECO:0000313" key="3">
    <source>
        <dbReference type="Proteomes" id="UP000735302"/>
    </source>
</evidence>
<name>A0AAV4C105_9GAST</name>
<keyword evidence="3" id="KW-1185">Reference proteome</keyword>